<dbReference type="InterPro" id="IPR011109">
    <property type="entry name" value="DNA_bind_recombinase_dom"/>
</dbReference>
<dbReference type="AlphaFoldDB" id="A0A645G8Q6"/>
<dbReference type="Pfam" id="PF07508">
    <property type="entry name" value="Recombinase"/>
    <property type="match status" value="1"/>
</dbReference>
<evidence type="ECO:0000313" key="2">
    <source>
        <dbReference type="EMBL" id="MPN22506.1"/>
    </source>
</evidence>
<name>A0A645G8Q6_9ZZZZ</name>
<dbReference type="InterPro" id="IPR050639">
    <property type="entry name" value="SSR_resolvase"/>
</dbReference>
<gene>
    <name evidence="2" type="ORF">SDC9_169889</name>
</gene>
<dbReference type="GO" id="GO:0000150">
    <property type="term" value="F:DNA strand exchange activity"/>
    <property type="evidence" value="ECO:0007669"/>
    <property type="project" value="InterPro"/>
</dbReference>
<dbReference type="PANTHER" id="PTHR30461">
    <property type="entry name" value="DNA-INVERTASE FROM LAMBDOID PROPHAGE"/>
    <property type="match status" value="1"/>
</dbReference>
<dbReference type="EMBL" id="VSSQ01070750">
    <property type="protein sequence ID" value="MPN22506.1"/>
    <property type="molecule type" value="Genomic_DNA"/>
</dbReference>
<dbReference type="GO" id="GO:0003677">
    <property type="term" value="F:DNA binding"/>
    <property type="evidence" value="ECO:0007669"/>
    <property type="project" value="InterPro"/>
</dbReference>
<dbReference type="InterPro" id="IPR038109">
    <property type="entry name" value="DNA_bind_recomb_sf"/>
</dbReference>
<proteinExistence type="predicted"/>
<organism evidence="2">
    <name type="scientific">bioreactor metagenome</name>
    <dbReference type="NCBI Taxonomy" id="1076179"/>
    <lineage>
        <taxon>unclassified sequences</taxon>
        <taxon>metagenomes</taxon>
        <taxon>ecological metagenomes</taxon>
    </lineage>
</organism>
<dbReference type="Gene3D" id="3.90.1750.20">
    <property type="entry name" value="Putative Large Serine Recombinase, Chain B, Domain 2"/>
    <property type="match status" value="1"/>
</dbReference>
<sequence length="114" mass="13431">MRIAFHMAAEGNAYKNIVMALNELEHRDNTKLVWTQQRIHRMLKNETYIGDILTNKSYKPDMLSGKQIKNRGERNQYYIEGHHEAIVGRDIFESVEKMIKSGSLRTKRNGRRIK</sequence>
<feature type="domain" description="Recombinase" evidence="1">
    <location>
        <begin position="2"/>
        <end position="100"/>
    </location>
</feature>
<evidence type="ECO:0000259" key="1">
    <source>
        <dbReference type="Pfam" id="PF07508"/>
    </source>
</evidence>
<reference evidence="2" key="1">
    <citation type="submission" date="2019-08" db="EMBL/GenBank/DDBJ databases">
        <authorList>
            <person name="Kucharzyk K."/>
            <person name="Murdoch R.W."/>
            <person name="Higgins S."/>
            <person name="Loffler F."/>
        </authorList>
    </citation>
    <scope>NUCLEOTIDE SEQUENCE</scope>
</reference>
<comment type="caution">
    <text evidence="2">The sequence shown here is derived from an EMBL/GenBank/DDBJ whole genome shotgun (WGS) entry which is preliminary data.</text>
</comment>
<accession>A0A645G8Q6</accession>
<protein>
    <recommendedName>
        <fullName evidence="1">Recombinase domain-containing protein</fullName>
    </recommendedName>
</protein>
<dbReference type="PANTHER" id="PTHR30461:SF26">
    <property type="entry name" value="RESOLVASE HOMOLOG YNEB"/>
    <property type="match status" value="1"/>
</dbReference>